<dbReference type="InterPro" id="IPR036388">
    <property type="entry name" value="WH-like_DNA-bd_sf"/>
</dbReference>
<sequence>MEMKASIHLSVNGRNMTARQIEILDEVKRTGSKTAAANKLGISVPVVHRYLEGLEKTLGFKLISSTPTGTKLTEEGLRILEVAEFLRLRCRLDRPFTVSCSPVTEDLLMSALSSVKIKANLVVSDDSSNLRSLKEGLTDIIILDDPEFLFNAEEFEWAEIGNMDMVHVNKGPSYIRYKYGAQRIAYAYLDTTGEDYSVDAETYLLSDLLSSGKSFFVDEMLLIRKGIRIKSDTDKRMLRHTINAVYRRETTQTVKLLRAIQSKQVQ</sequence>
<keyword evidence="3" id="KW-0238">DNA-binding</keyword>
<reference evidence="6" key="1">
    <citation type="submission" date="2019-08" db="EMBL/GenBank/DDBJ databases">
        <authorList>
            <person name="Kucharzyk K."/>
            <person name="Murdoch R.W."/>
            <person name="Higgins S."/>
            <person name="Loffler F."/>
        </authorList>
    </citation>
    <scope>NUCLEOTIDE SEQUENCE</scope>
</reference>
<keyword evidence="2" id="KW-0805">Transcription regulation</keyword>
<dbReference type="InterPro" id="IPR000847">
    <property type="entry name" value="LysR_HTH_N"/>
</dbReference>
<evidence type="ECO:0000256" key="3">
    <source>
        <dbReference type="ARBA" id="ARBA00023125"/>
    </source>
</evidence>
<accession>A0A645CXD6</accession>
<gene>
    <name evidence="6" type="ORF">SDC9_128897</name>
</gene>
<dbReference type="InterPro" id="IPR036390">
    <property type="entry name" value="WH_DNA-bd_sf"/>
</dbReference>
<feature type="domain" description="HTH lysR-type" evidence="5">
    <location>
        <begin position="16"/>
        <end position="73"/>
    </location>
</feature>
<evidence type="ECO:0000256" key="2">
    <source>
        <dbReference type="ARBA" id="ARBA00023015"/>
    </source>
</evidence>
<evidence type="ECO:0000313" key="6">
    <source>
        <dbReference type="EMBL" id="MPM81840.1"/>
    </source>
</evidence>
<dbReference type="EMBL" id="VSSQ01031077">
    <property type="protein sequence ID" value="MPM81840.1"/>
    <property type="molecule type" value="Genomic_DNA"/>
</dbReference>
<dbReference type="Gene3D" id="1.10.10.10">
    <property type="entry name" value="Winged helix-like DNA-binding domain superfamily/Winged helix DNA-binding domain"/>
    <property type="match status" value="1"/>
</dbReference>
<dbReference type="PANTHER" id="PTHR30126:SF40">
    <property type="entry name" value="HTH-TYPE TRANSCRIPTIONAL REGULATOR GLTR"/>
    <property type="match status" value="1"/>
</dbReference>
<comment type="similarity">
    <text evidence="1">Belongs to the LysR transcriptional regulatory family.</text>
</comment>
<proteinExistence type="inferred from homology"/>
<dbReference type="PANTHER" id="PTHR30126">
    <property type="entry name" value="HTH-TYPE TRANSCRIPTIONAL REGULATOR"/>
    <property type="match status" value="1"/>
</dbReference>
<dbReference type="GO" id="GO:0003700">
    <property type="term" value="F:DNA-binding transcription factor activity"/>
    <property type="evidence" value="ECO:0007669"/>
    <property type="project" value="InterPro"/>
</dbReference>
<dbReference type="SUPFAM" id="SSF46785">
    <property type="entry name" value="Winged helix' DNA-binding domain"/>
    <property type="match status" value="1"/>
</dbReference>
<evidence type="ECO:0000259" key="5">
    <source>
        <dbReference type="PROSITE" id="PS50931"/>
    </source>
</evidence>
<keyword evidence="4" id="KW-0804">Transcription</keyword>
<organism evidence="6">
    <name type="scientific">bioreactor metagenome</name>
    <dbReference type="NCBI Taxonomy" id="1076179"/>
    <lineage>
        <taxon>unclassified sequences</taxon>
        <taxon>metagenomes</taxon>
        <taxon>ecological metagenomes</taxon>
    </lineage>
</organism>
<dbReference type="GO" id="GO:0000976">
    <property type="term" value="F:transcription cis-regulatory region binding"/>
    <property type="evidence" value="ECO:0007669"/>
    <property type="project" value="TreeGrafter"/>
</dbReference>
<evidence type="ECO:0000256" key="4">
    <source>
        <dbReference type="ARBA" id="ARBA00023163"/>
    </source>
</evidence>
<comment type="caution">
    <text evidence="6">The sequence shown here is derived from an EMBL/GenBank/DDBJ whole genome shotgun (WGS) entry which is preliminary data.</text>
</comment>
<dbReference type="Pfam" id="PF00126">
    <property type="entry name" value="HTH_1"/>
    <property type="match status" value="1"/>
</dbReference>
<evidence type="ECO:0000256" key="1">
    <source>
        <dbReference type="ARBA" id="ARBA00009437"/>
    </source>
</evidence>
<protein>
    <recommendedName>
        <fullName evidence="5">HTH lysR-type domain-containing protein</fullName>
    </recommendedName>
</protein>
<dbReference type="PROSITE" id="PS50931">
    <property type="entry name" value="HTH_LYSR"/>
    <property type="match status" value="1"/>
</dbReference>
<name>A0A645CXD6_9ZZZZ</name>
<dbReference type="AlphaFoldDB" id="A0A645CXD6"/>